<dbReference type="Proteomes" id="UP000253741">
    <property type="component" value="Unassembled WGS sequence"/>
</dbReference>
<protein>
    <submittedName>
        <fullName evidence="3">Uncharacterized protein</fullName>
    </submittedName>
</protein>
<dbReference type="AlphaFoldDB" id="A0A370B3P8"/>
<evidence type="ECO:0000313" key="3">
    <source>
        <dbReference type="EMBL" id="RDG34483.1"/>
    </source>
</evidence>
<gene>
    <name evidence="3" type="ORF">DVH02_30420</name>
</gene>
<keyword evidence="4" id="KW-1185">Reference proteome</keyword>
<feature type="region of interest" description="Disordered" evidence="1">
    <location>
        <begin position="1"/>
        <end position="20"/>
    </location>
</feature>
<evidence type="ECO:0000256" key="2">
    <source>
        <dbReference type="SAM" id="Phobius"/>
    </source>
</evidence>
<feature type="transmembrane region" description="Helical" evidence="2">
    <location>
        <begin position="56"/>
        <end position="74"/>
    </location>
</feature>
<comment type="caution">
    <text evidence="3">The sequence shown here is derived from an EMBL/GenBank/DDBJ whole genome shotgun (WGS) entry which is preliminary data.</text>
</comment>
<dbReference type="EMBL" id="QQNA01000314">
    <property type="protein sequence ID" value="RDG34483.1"/>
    <property type="molecule type" value="Genomic_DNA"/>
</dbReference>
<name>A0A370B3P8_9ACTN</name>
<evidence type="ECO:0000313" key="4">
    <source>
        <dbReference type="Proteomes" id="UP000253741"/>
    </source>
</evidence>
<feature type="compositionally biased region" description="Low complexity" evidence="1">
    <location>
        <begin position="1"/>
        <end position="13"/>
    </location>
</feature>
<evidence type="ECO:0000256" key="1">
    <source>
        <dbReference type="SAM" id="MobiDB-lite"/>
    </source>
</evidence>
<proteinExistence type="predicted"/>
<organism evidence="3 4">
    <name type="scientific">Streptomyces corynorhini</name>
    <dbReference type="NCBI Taxonomy" id="2282652"/>
    <lineage>
        <taxon>Bacteria</taxon>
        <taxon>Bacillati</taxon>
        <taxon>Actinomycetota</taxon>
        <taxon>Actinomycetes</taxon>
        <taxon>Kitasatosporales</taxon>
        <taxon>Streptomycetaceae</taxon>
        <taxon>Streptomyces</taxon>
    </lineage>
</organism>
<reference evidence="3 4" key="1">
    <citation type="submission" date="2018-07" db="EMBL/GenBank/DDBJ databases">
        <title>Streptomyces species from bats.</title>
        <authorList>
            <person name="Dunlap C."/>
        </authorList>
    </citation>
    <scope>NUCLEOTIDE SEQUENCE [LARGE SCALE GENOMIC DNA]</scope>
    <source>
        <strain evidence="3 4">AC230</strain>
    </source>
</reference>
<keyword evidence="2" id="KW-1133">Transmembrane helix</keyword>
<keyword evidence="2" id="KW-0472">Membrane</keyword>
<sequence length="92" mass="10060">MSGAGPADPPGGSSRREDEVRRLLNGERPEVPAGLVSRAAAGGARRLRRRRAAHRLGWAVLAVALLVFLVWAWTVRPWYIPPAETTPPLEGW</sequence>
<keyword evidence="2" id="KW-0812">Transmembrane</keyword>
<accession>A0A370B3P8</accession>